<evidence type="ECO:0000256" key="2">
    <source>
        <dbReference type="ARBA" id="ARBA00022692"/>
    </source>
</evidence>
<dbReference type="RefSeq" id="WP_142888344.1">
    <property type="nucleotide sequence ID" value="NZ_VIKR01000001.1"/>
</dbReference>
<dbReference type="EMBL" id="VIKR01000001">
    <property type="protein sequence ID" value="TQV76984.1"/>
    <property type="molecule type" value="Genomic_DNA"/>
</dbReference>
<keyword evidence="1" id="KW-1003">Cell membrane</keyword>
<comment type="subcellular location">
    <subcellularLocation>
        <location evidence="5">Cell membrane</location>
        <topology evidence="5">Single-pass membrane protein</topology>
    </subcellularLocation>
</comment>
<evidence type="ECO:0000256" key="5">
    <source>
        <dbReference type="RuleBase" id="RU004278"/>
    </source>
</evidence>
<dbReference type="Pfam" id="PF04277">
    <property type="entry name" value="OAD_gamma"/>
    <property type="match status" value="1"/>
</dbReference>
<keyword evidence="3 5" id="KW-1133">Transmembrane helix</keyword>
<reference evidence="6 7" key="1">
    <citation type="submission" date="2019-06" db="EMBL/GenBank/DDBJ databases">
        <title>Draft genome of Aliikangiella marina GYP-15.</title>
        <authorList>
            <person name="Wang G."/>
        </authorList>
    </citation>
    <scope>NUCLEOTIDE SEQUENCE [LARGE SCALE GENOMIC DNA]</scope>
    <source>
        <strain evidence="6 7">GYP-15</strain>
    </source>
</reference>
<evidence type="ECO:0000256" key="4">
    <source>
        <dbReference type="ARBA" id="ARBA00023136"/>
    </source>
</evidence>
<comment type="caution">
    <text evidence="6">The sequence shown here is derived from an EMBL/GenBank/DDBJ whole genome shotgun (WGS) entry which is preliminary data.</text>
</comment>
<proteinExistence type="inferred from homology"/>
<evidence type="ECO:0000256" key="3">
    <source>
        <dbReference type="ARBA" id="ARBA00022989"/>
    </source>
</evidence>
<dbReference type="OrthoDB" id="5772594at2"/>
<accession>A0A545TID7</accession>
<name>A0A545TID7_9GAMM</name>
<comment type="similarity">
    <text evidence="5">Belongs to the OadG family.</text>
</comment>
<organism evidence="6 7">
    <name type="scientific">Aliikangiella marina</name>
    <dbReference type="NCBI Taxonomy" id="1712262"/>
    <lineage>
        <taxon>Bacteria</taxon>
        <taxon>Pseudomonadati</taxon>
        <taxon>Pseudomonadota</taxon>
        <taxon>Gammaproteobacteria</taxon>
        <taxon>Oceanospirillales</taxon>
        <taxon>Pleioneaceae</taxon>
        <taxon>Aliikangiella</taxon>
    </lineage>
</organism>
<dbReference type="Proteomes" id="UP000317839">
    <property type="component" value="Unassembled WGS sequence"/>
</dbReference>
<keyword evidence="5" id="KW-0406">Ion transport</keyword>
<keyword evidence="5" id="KW-0813">Transport</keyword>
<protein>
    <recommendedName>
        <fullName evidence="5">Oxaloacetate decarboxylase gamma chain</fullName>
        <ecNumber evidence="5">7.2.4.2</ecNumber>
    </recommendedName>
</protein>
<comment type="function">
    <text evidence="5">Catalyzes the decarboxylation of oxaloacetate coupled to Na(+) translocation.</text>
</comment>
<evidence type="ECO:0000313" key="7">
    <source>
        <dbReference type="Proteomes" id="UP000317839"/>
    </source>
</evidence>
<evidence type="ECO:0000313" key="6">
    <source>
        <dbReference type="EMBL" id="TQV76984.1"/>
    </source>
</evidence>
<dbReference type="InterPro" id="IPR005899">
    <property type="entry name" value="Na_pump_deCOase"/>
</dbReference>
<comment type="cofactor">
    <cofactor evidence="5">
        <name>Na(+)</name>
        <dbReference type="ChEBI" id="CHEBI:29101"/>
    </cofactor>
</comment>
<keyword evidence="2 5" id="KW-0812">Transmembrane</keyword>
<dbReference type="GO" id="GO:0015081">
    <property type="term" value="F:sodium ion transmembrane transporter activity"/>
    <property type="evidence" value="ECO:0007669"/>
    <property type="project" value="InterPro"/>
</dbReference>
<dbReference type="AlphaFoldDB" id="A0A545TID7"/>
<dbReference type="GO" id="GO:0036376">
    <property type="term" value="P:sodium ion export across plasma membrane"/>
    <property type="evidence" value="ECO:0007669"/>
    <property type="project" value="InterPro"/>
</dbReference>
<gene>
    <name evidence="6" type="ORF">FLL45_03255</name>
</gene>
<keyword evidence="7" id="KW-1185">Reference proteome</keyword>
<dbReference type="GO" id="GO:0005886">
    <property type="term" value="C:plasma membrane"/>
    <property type="evidence" value="ECO:0007669"/>
    <property type="project" value="UniProtKB-SubCell"/>
</dbReference>
<keyword evidence="5" id="KW-0915">Sodium</keyword>
<comment type="catalytic activity">
    <reaction evidence="5">
        <text>oxaloacetate + 2 Na(+)(in) + H(+) = pyruvate + 2 Na(+)(out) + CO2</text>
        <dbReference type="Rhea" id="RHEA:57724"/>
        <dbReference type="ChEBI" id="CHEBI:15361"/>
        <dbReference type="ChEBI" id="CHEBI:15378"/>
        <dbReference type="ChEBI" id="CHEBI:16452"/>
        <dbReference type="ChEBI" id="CHEBI:16526"/>
        <dbReference type="ChEBI" id="CHEBI:29101"/>
        <dbReference type="EC" id="7.2.4.2"/>
    </reaction>
</comment>
<feature type="transmembrane region" description="Helical" evidence="5">
    <location>
        <begin position="12"/>
        <end position="39"/>
    </location>
</feature>
<dbReference type="EC" id="7.2.4.2" evidence="5"/>
<dbReference type="GO" id="GO:0015451">
    <property type="term" value="F:decarboxylation-driven active transmembrane transporter activity"/>
    <property type="evidence" value="ECO:0007669"/>
    <property type="project" value="UniProtKB-EC"/>
</dbReference>
<keyword evidence="5" id="KW-0739">Sodium transport</keyword>
<dbReference type="NCBIfam" id="TIGR01195">
    <property type="entry name" value="oadG_fam"/>
    <property type="match status" value="1"/>
</dbReference>
<keyword evidence="4 5" id="KW-0472">Membrane</keyword>
<sequence>MTESSLLSEGLILMLTGMGMVFVFLSILVFFTSLLYRFFGEEPTTDKSRARTESSDDEIAAASAAVYAYRKKHSKK</sequence>
<evidence type="ECO:0000256" key="1">
    <source>
        <dbReference type="ARBA" id="ARBA00022475"/>
    </source>
</evidence>